<feature type="transmembrane region" description="Helical" evidence="1">
    <location>
        <begin position="41"/>
        <end position="61"/>
    </location>
</feature>
<dbReference type="Proteomes" id="UP001187346">
    <property type="component" value="Unassembled WGS sequence"/>
</dbReference>
<evidence type="ECO:0000256" key="1">
    <source>
        <dbReference type="SAM" id="Phobius"/>
    </source>
</evidence>
<keyword evidence="1" id="KW-0812">Transmembrane</keyword>
<dbReference type="EMBL" id="JAWMAJ010000043">
    <property type="protein sequence ID" value="MDV7217339.1"/>
    <property type="molecule type" value="Genomic_DNA"/>
</dbReference>
<keyword evidence="1" id="KW-0472">Membrane</keyword>
<keyword evidence="1" id="KW-1133">Transmembrane helix</keyword>
<evidence type="ECO:0000313" key="3">
    <source>
        <dbReference type="Proteomes" id="UP001187346"/>
    </source>
</evidence>
<sequence>MTVPPPRLTMVGVLNIAGFAGLAGLADLADSAPPSTDPGTAGPVLFIVVGVLLMSGGIVIVTDYKKAVSILYAKAMSTRRNKAPRIYGSPPAGLSGLRKLGLLHILAGSGALALGVHLLSR</sequence>
<reference evidence="2 3" key="1">
    <citation type="submission" date="2023-10" db="EMBL/GenBank/DDBJ databases">
        <title>Characterization of rhizosphere-enriched actinobacteria from wheat plants lab-grown on chernevaya soil.</title>
        <authorList>
            <person name="Tikhonova E.N."/>
            <person name="Konopkin A."/>
            <person name="Kravchenko I.K."/>
        </authorList>
    </citation>
    <scope>NUCLEOTIDE SEQUENCE [LARGE SCALE GENOMIC DNA]</scope>
    <source>
        <strain evidence="2 3">RR29</strain>
    </source>
</reference>
<organism evidence="2 3">
    <name type="scientific">Streptomyces prunicolor</name>
    <dbReference type="NCBI Taxonomy" id="67348"/>
    <lineage>
        <taxon>Bacteria</taxon>
        <taxon>Bacillati</taxon>
        <taxon>Actinomycetota</taxon>
        <taxon>Actinomycetes</taxon>
        <taxon>Kitasatosporales</taxon>
        <taxon>Streptomycetaceae</taxon>
        <taxon>Streptomyces</taxon>
    </lineage>
</organism>
<comment type="caution">
    <text evidence="2">The sequence shown here is derived from an EMBL/GenBank/DDBJ whole genome shotgun (WGS) entry which is preliminary data.</text>
</comment>
<name>A0ABU4F9T1_9ACTN</name>
<dbReference type="RefSeq" id="WP_317771688.1">
    <property type="nucleotide sequence ID" value="NZ_JAWMAJ010000043.1"/>
</dbReference>
<accession>A0ABU4F9T1</accession>
<protein>
    <recommendedName>
        <fullName evidence="4">Integral membrane protein</fullName>
    </recommendedName>
</protein>
<evidence type="ECO:0008006" key="4">
    <source>
        <dbReference type="Google" id="ProtNLM"/>
    </source>
</evidence>
<evidence type="ECO:0000313" key="2">
    <source>
        <dbReference type="EMBL" id="MDV7217339.1"/>
    </source>
</evidence>
<gene>
    <name evidence="2" type="ORF">R5A26_15400</name>
</gene>
<keyword evidence="3" id="KW-1185">Reference proteome</keyword>
<proteinExistence type="predicted"/>